<dbReference type="Proteomes" id="UP001348641">
    <property type="component" value="Unassembled WGS sequence"/>
</dbReference>
<dbReference type="InterPro" id="IPR011009">
    <property type="entry name" value="Kinase-like_dom_sf"/>
</dbReference>
<evidence type="ECO:0000259" key="1">
    <source>
        <dbReference type="Pfam" id="PF01636"/>
    </source>
</evidence>
<comment type="caution">
    <text evidence="2">The sequence shown here is derived from an EMBL/GenBank/DDBJ whole genome shotgun (WGS) entry which is preliminary data.</text>
</comment>
<dbReference type="PANTHER" id="PTHR21310">
    <property type="entry name" value="AMINOGLYCOSIDE PHOSPHOTRANSFERASE-RELATED-RELATED"/>
    <property type="match status" value="1"/>
</dbReference>
<dbReference type="RefSeq" id="WP_330157855.1">
    <property type="nucleotide sequence ID" value="NZ_BAAAJA010000005.1"/>
</dbReference>
<keyword evidence="2" id="KW-0808">Transferase</keyword>
<gene>
    <name evidence="2" type="ORF">Q8A49_09125</name>
</gene>
<dbReference type="Gene3D" id="3.30.200.150">
    <property type="match status" value="1"/>
</dbReference>
<reference evidence="2 3" key="1">
    <citation type="submission" date="2023-07" db="EMBL/GenBank/DDBJ databases">
        <authorList>
            <person name="Girao M."/>
            <person name="Carvalho M.F."/>
        </authorList>
    </citation>
    <scope>NUCLEOTIDE SEQUENCE [LARGE SCALE GENOMIC DNA]</scope>
    <source>
        <strain evidence="2 3">66/93</strain>
    </source>
</reference>
<organism evidence="2 3">
    <name type="scientific">Nocardiopsis tropica</name>
    <dbReference type="NCBI Taxonomy" id="109330"/>
    <lineage>
        <taxon>Bacteria</taxon>
        <taxon>Bacillati</taxon>
        <taxon>Actinomycetota</taxon>
        <taxon>Actinomycetes</taxon>
        <taxon>Streptosporangiales</taxon>
        <taxon>Nocardiopsidaceae</taxon>
        <taxon>Nocardiopsis</taxon>
    </lineage>
</organism>
<dbReference type="EMBL" id="JAUUCC010000017">
    <property type="protein sequence ID" value="MEE2050659.1"/>
    <property type="molecule type" value="Genomic_DNA"/>
</dbReference>
<dbReference type="PANTHER" id="PTHR21310:SF15">
    <property type="entry name" value="AMINOGLYCOSIDE PHOSPHOTRANSFERASE DOMAIN-CONTAINING PROTEIN"/>
    <property type="match status" value="1"/>
</dbReference>
<evidence type="ECO:0000313" key="2">
    <source>
        <dbReference type="EMBL" id="MEE2050659.1"/>
    </source>
</evidence>
<dbReference type="Gene3D" id="3.90.1200.10">
    <property type="match status" value="1"/>
</dbReference>
<dbReference type="SUPFAM" id="SSF56112">
    <property type="entry name" value="Protein kinase-like (PK-like)"/>
    <property type="match status" value="1"/>
</dbReference>
<feature type="domain" description="Aminoglycoside phosphotransferase" evidence="1">
    <location>
        <begin position="25"/>
        <end position="230"/>
    </location>
</feature>
<dbReference type="InterPro" id="IPR051678">
    <property type="entry name" value="AGP_Transferase"/>
</dbReference>
<protein>
    <submittedName>
        <fullName evidence="2">Aminoglycoside phosphotransferase family protein</fullName>
        <ecNumber evidence="2">2.7.1.-</ecNumber>
    </submittedName>
</protein>
<dbReference type="InterPro" id="IPR002575">
    <property type="entry name" value="Aminoglycoside_PTrfase"/>
</dbReference>
<name>A0ABU7KN05_9ACTN</name>
<dbReference type="EC" id="2.7.1.-" evidence="2"/>
<evidence type="ECO:0000313" key="3">
    <source>
        <dbReference type="Proteomes" id="UP001348641"/>
    </source>
</evidence>
<dbReference type="GO" id="GO:0016740">
    <property type="term" value="F:transferase activity"/>
    <property type="evidence" value="ECO:0007669"/>
    <property type="project" value="UniProtKB-KW"/>
</dbReference>
<proteinExistence type="predicted"/>
<accession>A0ABU7KN05</accession>
<sequence>MNPALVTRLADAGIIAPHHEPRPHERGPHSHVFTATAPDGTPLAVKVYRPERPNRVATAAWAAQHLTGLGVPAPRVLFHDSQVCVQTWMSGIALPLLPPQIQMDATRDAAQQLRRTHSLPMAGYGRLNENGIGIHPTWRSWLLALPAGPTLHPVRSVLAEASLRVDDDVHPHLLHGDWTARHVLCTGATVTGIVDLDSARAGDPMCDIAGWSLQEPAPLARALAEGYFRTPPDLSTRLRLVLQRIRISASLLGWHLDRGDTALARLRRDQLHADLDDLAAGTLRTLPRVSPHPH</sequence>
<dbReference type="Pfam" id="PF01636">
    <property type="entry name" value="APH"/>
    <property type="match status" value="1"/>
</dbReference>